<dbReference type="InterPro" id="IPR043128">
    <property type="entry name" value="Rev_trsase/Diguanyl_cyclase"/>
</dbReference>
<dbReference type="Proteomes" id="UP000295773">
    <property type="component" value="Unassembled WGS sequence"/>
</dbReference>
<dbReference type="InterPro" id="IPR033462">
    <property type="entry name" value="Cache_3-Cache_2"/>
</dbReference>
<evidence type="ECO:0000313" key="5">
    <source>
        <dbReference type="Proteomes" id="UP000295773"/>
    </source>
</evidence>
<dbReference type="PROSITE" id="PS50887">
    <property type="entry name" value="GGDEF"/>
    <property type="match status" value="1"/>
</dbReference>
<dbReference type="Gene3D" id="3.30.450.20">
    <property type="entry name" value="PAS domain"/>
    <property type="match status" value="1"/>
</dbReference>
<protein>
    <submittedName>
        <fullName evidence="4">Diguanylate cyclase (GGDEF)-like protein</fullName>
    </submittedName>
</protein>
<feature type="domain" description="GGDEF" evidence="3">
    <location>
        <begin position="346"/>
        <end position="480"/>
    </location>
</feature>
<dbReference type="InterPro" id="IPR050706">
    <property type="entry name" value="Cyclic-di-GMP_PDE-like"/>
</dbReference>
<dbReference type="PROSITE" id="PS50883">
    <property type="entry name" value="EAL"/>
    <property type="match status" value="1"/>
</dbReference>
<dbReference type="InterPro" id="IPR000160">
    <property type="entry name" value="GGDEF_dom"/>
</dbReference>
<dbReference type="EMBL" id="SMBP01000003">
    <property type="protein sequence ID" value="TCU62688.1"/>
    <property type="molecule type" value="Genomic_DNA"/>
</dbReference>
<sequence length="757" mass="87411">MVTKKTSRYYRIILILCLCFFVSGVGFIFYMMKESNQKNIAYFEESVENMKTTVNEQIANNMETLDGVALTLGEMKVMDLKHLLPIIRKINDRNAFYRMGIIHSNGKADMVDLDGTIHHKVDFSSSPIFQSGMQGKLTISKTLKDPFSNNYLNYYSVPIISNNQNIGVLLAADKTQRLRSVLDNAIFSHSGYSNIIDSNGTYIIRSMKSATVENIGDIGNLSEEQLTSIHQNLKDKTSHFFTYDEDKQTYWCLYTPLSYNDWYLLSIVNENMINEDHTLIYGTILLTGFALLIFLLLFYLINRTHNRTKQHLERLAFADPVLGISNFVKFSIDVEEQIIQRKDAFQPFAFWYGDIDNFKIYNDTFGYEAGDALLKIMCNCLLANMQTHDFFCRESADHFTGIRFFQEPNQLIEWHEHIMKAVIAKEHCNTHSFPISFAIGFYCVTKPEDVLSVNKMYNRAKMAQQSIKANREIRQAFYSDTIRQNILHVNEIESQMQLALKNGEFKMYIQPKTDTHHNHRIMGGEVLVRWQKSDGTIIPPNDFIPIFERNGFIVLLDRYMFASACKWLHDYFENHTHRIHLAVNVSRLDIFQEDFISYYVSIKEQYELCDDVIELEFTESLAIEDHALLSAKISELRTHGFLCSIDDFGAGYSSLNTLKELPIQVIKLDILFFRKGASIEKARIIVSHIIHLAKQLHIAVVAEGIEEPDQVYFLEKCGCDIIQGYVFAKPMPANDFKKLLLKDPVGYWGEGFLKESD</sequence>
<dbReference type="CDD" id="cd01949">
    <property type="entry name" value="GGDEF"/>
    <property type="match status" value="1"/>
</dbReference>
<dbReference type="Gene3D" id="3.30.70.270">
    <property type="match status" value="1"/>
</dbReference>
<accession>A0A4R3TM73</accession>
<dbReference type="CDD" id="cd01948">
    <property type="entry name" value="EAL"/>
    <property type="match status" value="1"/>
</dbReference>
<evidence type="ECO:0000313" key="4">
    <source>
        <dbReference type="EMBL" id="TCU62688.1"/>
    </source>
</evidence>
<dbReference type="PANTHER" id="PTHR33121:SF70">
    <property type="entry name" value="SIGNALING PROTEIN YKOW"/>
    <property type="match status" value="1"/>
</dbReference>
<dbReference type="CDD" id="cd12912">
    <property type="entry name" value="PDC2_MCP_like"/>
    <property type="match status" value="1"/>
</dbReference>
<dbReference type="GO" id="GO:0071111">
    <property type="term" value="F:cyclic-guanylate-specific phosphodiesterase activity"/>
    <property type="evidence" value="ECO:0007669"/>
    <property type="project" value="InterPro"/>
</dbReference>
<dbReference type="SUPFAM" id="SSF55073">
    <property type="entry name" value="Nucleotide cyclase"/>
    <property type="match status" value="1"/>
</dbReference>
<evidence type="ECO:0000256" key="1">
    <source>
        <dbReference type="SAM" id="Phobius"/>
    </source>
</evidence>
<dbReference type="InterPro" id="IPR001633">
    <property type="entry name" value="EAL_dom"/>
</dbReference>
<dbReference type="RefSeq" id="WP_132223880.1">
    <property type="nucleotide sequence ID" value="NZ_JANKBG010000003.1"/>
</dbReference>
<gene>
    <name evidence="4" type="ORF">EDD61_103101</name>
</gene>
<dbReference type="Gene3D" id="3.20.20.450">
    <property type="entry name" value="EAL domain"/>
    <property type="match status" value="1"/>
</dbReference>
<dbReference type="InterPro" id="IPR035919">
    <property type="entry name" value="EAL_sf"/>
</dbReference>
<evidence type="ECO:0000259" key="3">
    <source>
        <dbReference type="PROSITE" id="PS50887"/>
    </source>
</evidence>
<dbReference type="PANTHER" id="PTHR33121">
    <property type="entry name" value="CYCLIC DI-GMP PHOSPHODIESTERASE PDEF"/>
    <property type="match status" value="1"/>
</dbReference>
<keyword evidence="1" id="KW-0472">Membrane</keyword>
<dbReference type="SMART" id="SM00052">
    <property type="entry name" value="EAL"/>
    <property type="match status" value="1"/>
</dbReference>
<feature type="transmembrane region" description="Helical" evidence="1">
    <location>
        <begin position="279"/>
        <end position="301"/>
    </location>
</feature>
<name>A0A4R3TM73_9FIRM</name>
<dbReference type="AlphaFoldDB" id="A0A4R3TM73"/>
<dbReference type="InterPro" id="IPR029787">
    <property type="entry name" value="Nucleotide_cyclase"/>
</dbReference>
<feature type="transmembrane region" description="Helical" evidence="1">
    <location>
        <begin position="12"/>
        <end position="32"/>
    </location>
</feature>
<keyword evidence="5" id="KW-1185">Reference proteome</keyword>
<keyword evidence="1" id="KW-0812">Transmembrane</keyword>
<dbReference type="SUPFAM" id="SSF141868">
    <property type="entry name" value="EAL domain-like"/>
    <property type="match status" value="1"/>
</dbReference>
<reference evidence="4 5" key="1">
    <citation type="submission" date="2019-03" db="EMBL/GenBank/DDBJ databases">
        <title>Genomic Encyclopedia of Type Strains, Phase IV (KMG-IV): sequencing the most valuable type-strain genomes for metagenomic binning, comparative biology and taxonomic classification.</title>
        <authorList>
            <person name="Goeker M."/>
        </authorList>
    </citation>
    <scope>NUCLEOTIDE SEQUENCE [LARGE SCALE GENOMIC DNA]</scope>
    <source>
        <strain evidence="4 5">DSM 29481</strain>
    </source>
</reference>
<proteinExistence type="predicted"/>
<keyword evidence="1" id="KW-1133">Transmembrane helix</keyword>
<dbReference type="Pfam" id="PF00990">
    <property type="entry name" value="GGDEF"/>
    <property type="match status" value="1"/>
</dbReference>
<feature type="domain" description="EAL" evidence="2">
    <location>
        <begin position="489"/>
        <end position="744"/>
    </location>
</feature>
<organism evidence="4 5">
    <name type="scientific">Longicatena caecimuris</name>
    <dbReference type="NCBI Taxonomy" id="1796635"/>
    <lineage>
        <taxon>Bacteria</taxon>
        <taxon>Bacillati</taxon>
        <taxon>Bacillota</taxon>
        <taxon>Erysipelotrichia</taxon>
        <taxon>Erysipelotrichales</taxon>
        <taxon>Erysipelotrichaceae</taxon>
        <taxon>Longicatena</taxon>
    </lineage>
</organism>
<dbReference type="Pfam" id="PF00563">
    <property type="entry name" value="EAL"/>
    <property type="match status" value="1"/>
</dbReference>
<evidence type="ECO:0000259" key="2">
    <source>
        <dbReference type="PROSITE" id="PS50883"/>
    </source>
</evidence>
<dbReference type="Pfam" id="PF17201">
    <property type="entry name" value="Cache_3-Cache_2"/>
    <property type="match status" value="1"/>
</dbReference>
<dbReference type="SMART" id="SM00267">
    <property type="entry name" value="GGDEF"/>
    <property type="match status" value="1"/>
</dbReference>
<comment type="caution">
    <text evidence="4">The sequence shown here is derived from an EMBL/GenBank/DDBJ whole genome shotgun (WGS) entry which is preliminary data.</text>
</comment>
<dbReference type="NCBIfam" id="TIGR00254">
    <property type="entry name" value="GGDEF"/>
    <property type="match status" value="1"/>
</dbReference>